<evidence type="ECO:0000259" key="5">
    <source>
        <dbReference type="PROSITE" id="PS51063"/>
    </source>
</evidence>
<dbReference type="InterPro" id="IPR014710">
    <property type="entry name" value="RmlC-like_jellyroll"/>
</dbReference>
<evidence type="ECO:0000256" key="2">
    <source>
        <dbReference type="ARBA" id="ARBA00023125"/>
    </source>
</evidence>
<dbReference type="PROSITE" id="PS50042">
    <property type="entry name" value="CNMP_BINDING_3"/>
    <property type="match status" value="1"/>
</dbReference>
<dbReference type="InterPro" id="IPR036390">
    <property type="entry name" value="WH_DNA-bd_sf"/>
</dbReference>
<accession>G8R6G0</accession>
<protein>
    <submittedName>
        <fullName evidence="6">cAMP-binding protein</fullName>
    </submittedName>
</protein>
<keyword evidence="1" id="KW-0805">Transcription regulation</keyword>
<dbReference type="InterPro" id="IPR012318">
    <property type="entry name" value="HTH_CRP"/>
</dbReference>
<dbReference type="GO" id="GO:0003677">
    <property type="term" value="F:DNA binding"/>
    <property type="evidence" value="ECO:0007669"/>
    <property type="project" value="UniProtKB-KW"/>
</dbReference>
<dbReference type="SMART" id="SM00419">
    <property type="entry name" value="HTH_CRP"/>
    <property type="match status" value="1"/>
</dbReference>
<reference evidence="6 7" key="1">
    <citation type="journal article" date="2012" name="Stand. Genomic Sci.">
        <title>Genome sequence of the orange-pigmented seawater bacterium Owenweeksia hongkongensis type strain (UST20020801(T)).</title>
        <authorList>
            <person name="Riedel T."/>
            <person name="Held B."/>
            <person name="Nolan M."/>
            <person name="Lucas S."/>
            <person name="Lapidus A."/>
            <person name="Tice H."/>
            <person name="Del Rio T.G."/>
            <person name="Cheng J.F."/>
            <person name="Han C."/>
            <person name="Tapia R."/>
            <person name="Goodwin L.A."/>
            <person name="Pitluck S."/>
            <person name="Liolios K."/>
            <person name="Mavromatis K."/>
            <person name="Pagani I."/>
            <person name="Ivanova N."/>
            <person name="Mikhailova N."/>
            <person name="Pati A."/>
            <person name="Chen A."/>
            <person name="Palaniappan K."/>
            <person name="Rohde M."/>
            <person name="Tindall B.J."/>
            <person name="Detter J.C."/>
            <person name="Goker M."/>
            <person name="Woyke T."/>
            <person name="Bristow J."/>
            <person name="Eisen J.A."/>
            <person name="Markowitz V."/>
            <person name="Hugenholtz P."/>
            <person name="Klenk H.P."/>
            <person name="Kyrpides N.C."/>
        </authorList>
    </citation>
    <scope>NUCLEOTIDE SEQUENCE</scope>
    <source>
        <strain evidence="7">DSM 17368 / JCM 12287 / NRRL B-23963</strain>
    </source>
</reference>
<dbReference type="GO" id="GO:0005829">
    <property type="term" value="C:cytosol"/>
    <property type="evidence" value="ECO:0007669"/>
    <property type="project" value="TreeGrafter"/>
</dbReference>
<feature type="domain" description="Cyclic nucleotide-binding" evidence="4">
    <location>
        <begin position="18"/>
        <end position="117"/>
    </location>
</feature>
<dbReference type="Proteomes" id="UP000005631">
    <property type="component" value="Chromosome"/>
</dbReference>
<dbReference type="RefSeq" id="WP_014203770.1">
    <property type="nucleotide sequence ID" value="NC_016599.1"/>
</dbReference>
<organism evidence="6 7">
    <name type="scientific">Owenweeksia hongkongensis (strain DSM 17368 / CIP 108786 / JCM 12287 / NRRL B-23963 / UST20020801)</name>
    <dbReference type="NCBI Taxonomy" id="926562"/>
    <lineage>
        <taxon>Bacteria</taxon>
        <taxon>Pseudomonadati</taxon>
        <taxon>Bacteroidota</taxon>
        <taxon>Flavobacteriia</taxon>
        <taxon>Flavobacteriales</taxon>
        <taxon>Owenweeksiaceae</taxon>
        <taxon>Owenweeksia</taxon>
    </lineage>
</organism>
<dbReference type="KEGG" id="oho:Oweho_3474"/>
<dbReference type="PROSITE" id="PS51063">
    <property type="entry name" value="HTH_CRP_2"/>
    <property type="match status" value="1"/>
</dbReference>
<gene>
    <name evidence="6" type="ordered locus">Oweho_3474</name>
</gene>
<dbReference type="SUPFAM" id="SSF46785">
    <property type="entry name" value="Winged helix' DNA-binding domain"/>
    <property type="match status" value="1"/>
</dbReference>
<dbReference type="PANTHER" id="PTHR24567:SF28">
    <property type="entry name" value="LISTERIOLYSIN REGULATORY PROTEIN"/>
    <property type="match status" value="1"/>
</dbReference>
<dbReference type="InterPro" id="IPR050397">
    <property type="entry name" value="Env_Response_Regulators"/>
</dbReference>
<dbReference type="HOGENOM" id="CLU_075053_4_3_10"/>
<evidence type="ECO:0000313" key="7">
    <source>
        <dbReference type="Proteomes" id="UP000005631"/>
    </source>
</evidence>
<sequence>MIIEEKILVAYGATRHIYKKDAVIFEQGDQPRFYFELINGEVKICSLSEEGKEFIQRIFSAGRCFGEPPLFGEFGYPGSAIALNDVKVWQLPKAGFYQLINDHPKIHFEITRQIANRLHYKAMMAQEISHEAPRHRIMRLLNYLKHDIYEKTEKFNYQVELTRQQIADLTGLRVETAIRAIKKLEKEGEVRIDKRKIWV</sequence>
<dbReference type="PATRIC" id="fig|926562.3.peg.3494"/>
<name>G8R6G0_OWEHD</name>
<dbReference type="CDD" id="cd00038">
    <property type="entry name" value="CAP_ED"/>
    <property type="match status" value="1"/>
</dbReference>
<evidence type="ECO:0000259" key="4">
    <source>
        <dbReference type="PROSITE" id="PS50042"/>
    </source>
</evidence>
<dbReference type="Gene3D" id="2.60.120.10">
    <property type="entry name" value="Jelly Rolls"/>
    <property type="match status" value="1"/>
</dbReference>
<evidence type="ECO:0000256" key="3">
    <source>
        <dbReference type="ARBA" id="ARBA00023163"/>
    </source>
</evidence>
<dbReference type="PRINTS" id="PR00034">
    <property type="entry name" value="HTHCRP"/>
</dbReference>
<dbReference type="AlphaFoldDB" id="G8R6G0"/>
<keyword evidence="7" id="KW-1185">Reference proteome</keyword>
<evidence type="ECO:0000313" key="6">
    <source>
        <dbReference type="EMBL" id="AEV34423.1"/>
    </source>
</evidence>
<dbReference type="EMBL" id="CP003156">
    <property type="protein sequence ID" value="AEV34423.1"/>
    <property type="molecule type" value="Genomic_DNA"/>
</dbReference>
<dbReference type="Pfam" id="PF00027">
    <property type="entry name" value="cNMP_binding"/>
    <property type="match status" value="1"/>
</dbReference>
<feature type="domain" description="HTH crp-type" evidence="5">
    <location>
        <begin position="134"/>
        <end position="199"/>
    </location>
</feature>
<evidence type="ECO:0000256" key="1">
    <source>
        <dbReference type="ARBA" id="ARBA00023015"/>
    </source>
</evidence>
<dbReference type="SUPFAM" id="SSF51206">
    <property type="entry name" value="cAMP-binding domain-like"/>
    <property type="match status" value="1"/>
</dbReference>
<dbReference type="Pfam" id="PF13545">
    <property type="entry name" value="HTH_Crp_2"/>
    <property type="match status" value="1"/>
</dbReference>
<dbReference type="GO" id="GO:0003700">
    <property type="term" value="F:DNA-binding transcription factor activity"/>
    <property type="evidence" value="ECO:0007669"/>
    <property type="project" value="TreeGrafter"/>
</dbReference>
<keyword evidence="3" id="KW-0804">Transcription</keyword>
<proteinExistence type="predicted"/>
<dbReference type="InterPro" id="IPR018490">
    <property type="entry name" value="cNMP-bd_dom_sf"/>
</dbReference>
<dbReference type="InterPro" id="IPR000595">
    <property type="entry name" value="cNMP-bd_dom"/>
</dbReference>
<dbReference type="PANTHER" id="PTHR24567">
    <property type="entry name" value="CRP FAMILY TRANSCRIPTIONAL REGULATORY PROTEIN"/>
    <property type="match status" value="1"/>
</dbReference>
<dbReference type="eggNOG" id="COG0664">
    <property type="taxonomic scope" value="Bacteria"/>
</dbReference>
<keyword evidence="2" id="KW-0238">DNA-binding</keyword>
<dbReference type="STRING" id="926562.Oweho_3474"/>
<dbReference type="SMART" id="SM00100">
    <property type="entry name" value="cNMP"/>
    <property type="match status" value="1"/>
</dbReference>